<keyword evidence="4 6" id="KW-1133">Transmembrane helix</keyword>
<dbReference type="InterPro" id="IPR051791">
    <property type="entry name" value="Pra-immunoreactive"/>
</dbReference>
<organism evidence="8 9">
    <name type="scientific">Nitrogeniibacter mangrovi</name>
    <dbReference type="NCBI Taxonomy" id="2016596"/>
    <lineage>
        <taxon>Bacteria</taxon>
        <taxon>Pseudomonadati</taxon>
        <taxon>Pseudomonadota</taxon>
        <taxon>Betaproteobacteria</taxon>
        <taxon>Rhodocyclales</taxon>
        <taxon>Zoogloeaceae</taxon>
        <taxon>Nitrogeniibacter</taxon>
    </lineage>
</organism>
<evidence type="ECO:0000256" key="1">
    <source>
        <dbReference type="ARBA" id="ARBA00004651"/>
    </source>
</evidence>
<evidence type="ECO:0000256" key="3">
    <source>
        <dbReference type="ARBA" id="ARBA00022692"/>
    </source>
</evidence>
<dbReference type="AlphaFoldDB" id="A0A6C1B7J9"/>
<dbReference type="Proteomes" id="UP000501991">
    <property type="component" value="Chromosome"/>
</dbReference>
<keyword evidence="9" id="KW-1185">Reference proteome</keyword>
<keyword evidence="2" id="KW-1003">Cell membrane</keyword>
<feature type="transmembrane region" description="Helical" evidence="6">
    <location>
        <begin position="96"/>
        <end position="117"/>
    </location>
</feature>
<proteinExistence type="predicted"/>
<evidence type="ECO:0000256" key="5">
    <source>
        <dbReference type="ARBA" id="ARBA00023136"/>
    </source>
</evidence>
<feature type="domain" description="RDD" evidence="7">
    <location>
        <begin position="5"/>
        <end position="131"/>
    </location>
</feature>
<evidence type="ECO:0000256" key="4">
    <source>
        <dbReference type="ARBA" id="ARBA00022989"/>
    </source>
</evidence>
<sequence length="142" mass="16196">MVEIAGLRRRFASLVYEALLLLGVLALTFMLPNLIVGMVFKVTEPGWLGWVHIFVVLGAYFLWYWRGSGQTLAMQTWRLRVVTAQGGKPLSWRRALLRYVCCWPSVCLFGAGLWWAFLDRDRQFAHDRLAGTVVVLLPGRPS</sequence>
<dbReference type="PANTHER" id="PTHR36115">
    <property type="entry name" value="PROLINE-RICH ANTIGEN HOMOLOG-RELATED"/>
    <property type="match status" value="1"/>
</dbReference>
<evidence type="ECO:0000313" key="8">
    <source>
        <dbReference type="EMBL" id="QID19742.1"/>
    </source>
</evidence>
<evidence type="ECO:0000256" key="2">
    <source>
        <dbReference type="ARBA" id="ARBA00022475"/>
    </source>
</evidence>
<dbReference type="KEGG" id="azq:G3580_06400"/>
<reference evidence="8 9" key="1">
    <citation type="submission" date="2020-02" db="EMBL/GenBank/DDBJ databases">
        <title>Nitrogenibacter mangrovi gen. nov., sp. nov. isolated from mangrove sediment, a denitrifying betaproteobacterium.</title>
        <authorList>
            <person name="Liao H."/>
            <person name="Tian Y."/>
        </authorList>
    </citation>
    <scope>NUCLEOTIDE SEQUENCE [LARGE SCALE GENOMIC DNA]</scope>
    <source>
        <strain evidence="8 9">M9-3-2</strain>
    </source>
</reference>
<feature type="transmembrane region" description="Helical" evidence="6">
    <location>
        <begin position="47"/>
        <end position="65"/>
    </location>
</feature>
<dbReference type="Pfam" id="PF06271">
    <property type="entry name" value="RDD"/>
    <property type="match status" value="1"/>
</dbReference>
<evidence type="ECO:0000259" key="7">
    <source>
        <dbReference type="Pfam" id="PF06271"/>
    </source>
</evidence>
<evidence type="ECO:0000256" key="6">
    <source>
        <dbReference type="SAM" id="Phobius"/>
    </source>
</evidence>
<keyword evidence="5 6" id="KW-0472">Membrane</keyword>
<gene>
    <name evidence="8" type="ORF">G3580_06400</name>
</gene>
<keyword evidence="3 6" id="KW-0812">Transmembrane</keyword>
<evidence type="ECO:0000313" key="9">
    <source>
        <dbReference type="Proteomes" id="UP000501991"/>
    </source>
</evidence>
<dbReference type="InterPro" id="IPR010432">
    <property type="entry name" value="RDD"/>
</dbReference>
<name>A0A6C1B7J9_9RHOO</name>
<comment type="subcellular location">
    <subcellularLocation>
        <location evidence="1">Cell membrane</location>
        <topology evidence="1">Multi-pass membrane protein</topology>
    </subcellularLocation>
</comment>
<feature type="transmembrane region" description="Helical" evidence="6">
    <location>
        <begin position="12"/>
        <end position="35"/>
    </location>
</feature>
<dbReference type="PANTHER" id="PTHR36115:SF10">
    <property type="entry name" value="RDD DOMAIN-CONTAINING PROTEIN"/>
    <property type="match status" value="1"/>
</dbReference>
<dbReference type="GO" id="GO:0005886">
    <property type="term" value="C:plasma membrane"/>
    <property type="evidence" value="ECO:0007669"/>
    <property type="project" value="UniProtKB-SubCell"/>
</dbReference>
<protein>
    <submittedName>
        <fullName evidence="8">RDD family protein</fullName>
    </submittedName>
</protein>
<dbReference type="EMBL" id="CP048836">
    <property type="protein sequence ID" value="QID19742.1"/>
    <property type="molecule type" value="Genomic_DNA"/>
</dbReference>
<accession>A0A6C1B7J9</accession>